<dbReference type="RefSeq" id="YP_009364253.1">
    <property type="nucleotide sequence ID" value="NC_034656.1"/>
</dbReference>
<dbReference type="InterPro" id="IPR027387">
    <property type="entry name" value="Cytb/b6-like_sf"/>
</dbReference>
<feature type="transmembrane region" description="Helical" evidence="19">
    <location>
        <begin position="324"/>
        <end position="340"/>
    </location>
</feature>
<dbReference type="Gene3D" id="1.20.810.10">
    <property type="entry name" value="Cytochrome Bc1 Complex, Chain C"/>
    <property type="match status" value="1"/>
</dbReference>
<evidence type="ECO:0000256" key="18">
    <source>
        <dbReference type="PIRSR" id="PIRSR038885-2"/>
    </source>
</evidence>
<reference evidence="22" key="1">
    <citation type="submission" date="2016-04" db="EMBL/GenBank/DDBJ databases">
        <title>The complete mitochondrial genome of the Korean endemic millipede species Anaulaciulus koreanus (Verhoeff, 1937), with notes on the phylogeny of Diplopoda.</title>
        <authorList>
            <person name="Woo H.J."/>
            <person name="Jang K.H."/>
            <person name="Nguyen A.D."/>
            <person name="Choi E.H."/>
            <person name="Ryu S.H."/>
            <person name="Hwang U.W."/>
        </authorList>
    </citation>
    <scope>NUCLEOTIDE SEQUENCE</scope>
</reference>
<dbReference type="EMBL" id="KX096886">
    <property type="protein sequence ID" value="ARF02896.1"/>
    <property type="molecule type" value="Genomic_DNA"/>
</dbReference>
<evidence type="ECO:0000259" key="21">
    <source>
        <dbReference type="PROSITE" id="PS51003"/>
    </source>
</evidence>
<keyword evidence="13 18" id="KW-0408">Iron</keyword>
<dbReference type="PROSITE" id="PS51002">
    <property type="entry name" value="CYTB_NTER"/>
    <property type="match status" value="1"/>
</dbReference>
<evidence type="ECO:0000256" key="11">
    <source>
        <dbReference type="ARBA" id="ARBA00022982"/>
    </source>
</evidence>
<dbReference type="PROSITE" id="PS51003">
    <property type="entry name" value="CYTB_CTER"/>
    <property type="match status" value="1"/>
</dbReference>
<evidence type="ECO:0000256" key="13">
    <source>
        <dbReference type="ARBA" id="ARBA00023004"/>
    </source>
</evidence>
<dbReference type="GO" id="GO:0008121">
    <property type="term" value="F:quinol-cytochrome-c reductase activity"/>
    <property type="evidence" value="ECO:0007669"/>
    <property type="project" value="InterPro"/>
</dbReference>
<comment type="cofactor">
    <cofactor evidence="18">
        <name>heme</name>
        <dbReference type="ChEBI" id="CHEBI:30413"/>
    </cofactor>
    <text evidence="18">Binds 2 heme groups non-covalently.</text>
</comment>
<dbReference type="SUPFAM" id="SSF81342">
    <property type="entry name" value="Transmembrane di-heme cytochromes"/>
    <property type="match status" value="1"/>
</dbReference>
<feature type="domain" description="Cytochrome b/b6 N-terminal region profile" evidence="20">
    <location>
        <begin position="2"/>
        <end position="210"/>
    </location>
</feature>
<gene>
    <name evidence="22" type="primary">CYTB</name>
</gene>
<evidence type="ECO:0000256" key="7">
    <source>
        <dbReference type="ARBA" id="ARBA00022660"/>
    </source>
</evidence>
<dbReference type="CTD" id="4519"/>
<dbReference type="Pfam" id="PF00032">
    <property type="entry name" value="Cytochrom_B_C"/>
    <property type="match status" value="1"/>
</dbReference>
<evidence type="ECO:0000256" key="15">
    <source>
        <dbReference type="ARBA" id="ARBA00023128"/>
    </source>
</evidence>
<keyword evidence="12 19" id="KW-1133">Transmembrane helix</keyword>
<feature type="transmembrane region" description="Helical" evidence="19">
    <location>
        <begin position="114"/>
        <end position="134"/>
    </location>
</feature>
<comment type="subunit">
    <text evidence="3">The main subunits of complex b-c1 are: cytochrome b, cytochrome c1 and the Rieske protein.</text>
</comment>
<feature type="binding site" description="axial binding residue" evidence="18">
    <location>
        <position position="183"/>
    </location>
    <ligand>
        <name>heme b</name>
        <dbReference type="ChEBI" id="CHEBI:60344"/>
        <label>b562</label>
    </ligand>
    <ligandPart>
        <name>Fe</name>
        <dbReference type="ChEBI" id="CHEBI:18248"/>
    </ligandPart>
</feature>
<keyword evidence="11 19" id="KW-0249">Electron transport</keyword>
<evidence type="ECO:0000256" key="10">
    <source>
        <dbReference type="ARBA" id="ARBA00022792"/>
    </source>
</evidence>
<evidence type="ECO:0000256" key="16">
    <source>
        <dbReference type="ARBA" id="ARBA00023136"/>
    </source>
</evidence>
<evidence type="ECO:0000256" key="14">
    <source>
        <dbReference type="ARBA" id="ARBA00023075"/>
    </source>
</evidence>
<evidence type="ECO:0000256" key="2">
    <source>
        <dbReference type="ARBA" id="ARBA00004448"/>
    </source>
</evidence>
<proteinExistence type="inferred from homology"/>
<keyword evidence="6 18" id="KW-0349">Heme</keyword>
<feature type="domain" description="Cytochrome b/b6 C-terminal region profile" evidence="21">
    <location>
        <begin position="211"/>
        <end position="367"/>
    </location>
</feature>
<evidence type="ECO:0000256" key="19">
    <source>
        <dbReference type="RuleBase" id="RU362117"/>
    </source>
</evidence>
<feature type="binding site" description="axial binding residue" evidence="18">
    <location>
        <position position="98"/>
    </location>
    <ligand>
        <name>heme b</name>
        <dbReference type="ChEBI" id="CHEBI:60344"/>
        <label>b566</label>
    </ligand>
    <ligandPart>
        <name>Fe</name>
        <dbReference type="ChEBI" id="CHEBI:18248"/>
    </ligandPart>
</feature>
<protein>
    <recommendedName>
        <fullName evidence="4 19">Cytochrome b</fullName>
    </recommendedName>
</protein>
<evidence type="ECO:0000256" key="8">
    <source>
        <dbReference type="ARBA" id="ARBA00022692"/>
    </source>
</evidence>
<keyword evidence="7 19" id="KW-0679">Respiratory chain</keyword>
<keyword evidence="10" id="KW-0999">Mitochondrion inner membrane</keyword>
<keyword evidence="5 19" id="KW-0813">Transport</keyword>
<evidence type="ECO:0000256" key="17">
    <source>
        <dbReference type="PIRSR" id="PIRSR038885-1"/>
    </source>
</evidence>
<feature type="transmembrane region" description="Helical" evidence="19">
    <location>
        <begin position="346"/>
        <end position="364"/>
    </location>
</feature>
<sequence length="367" mass="41994">MTKSIRKDHILLKVINSALVDLPSPSNISIMWNFGSLLGICFTMQFITGLLLAMHFCSDTTLAFVTTWHISRDVVAGWFIRAIHANGASLFFIFMYLHIGRGLYYKSFVFSPTWNIGVMIFLVSMMTAFLGYVLPWGQMSFWAATVITNLLSTVPYIGSLVVQWVWGGFTVDNATLNRFFVFHFLFPFIIMLLILVHLVFLHQTGSSNPLGLNSNSDKLPFHPYFSIKDTMSLMIVFIPFMMVLLINPNMFTDPENFIPSNPLVTPIHIQPEWYFLFAYAILRSVPNKLGGVIALIMSIMVLFTMPLTNNNFKSAQFSTKNQTMFWLLVSNFFLLTWIGARPVEVPYILLGQILTTTYFLYFMCSWL</sequence>
<feature type="binding site" description="axial binding residue" evidence="18">
    <location>
        <position position="84"/>
    </location>
    <ligand>
        <name>heme b</name>
        <dbReference type="ChEBI" id="CHEBI:60344"/>
        <label>b562</label>
    </ligand>
    <ligandPart>
        <name>Fe</name>
        <dbReference type="ChEBI" id="CHEBI:18248"/>
    </ligandPart>
</feature>
<dbReference type="GeneID" id="32880406"/>
<dbReference type="SUPFAM" id="SSF81648">
    <property type="entry name" value="a domain/subunit of cytochrome bc1 complex (Ubiquinol-cytochrome c reductase)"/>
    <property type="match status" value="1"/>
</dbReference>
<geneLocation type="mitochondrion" evidence="22"/>
<feature type="transmembrane region" description="Helical" evidence="19">
    <location>
        <begin position="179"/>
        <end position="201"/>
    </location>
</feature>
<dbReference type="GO" id="GO:0045275">
    <property type="term" value="C:respiratory chain complex III"/>
    <property type="evidence" value="ECO:0007669"/>
    <property type="project" value="InterPro"/>
</dbReference>
<keyword evidence="8 19" id="KW-0812">Transmembrane</keyword>
<evidence type="ECO:0000256" key="5">
    <source>
        <dbReference type="ARBA" id="ARBA00022448"/>
    </source>
</evidence>
<evidence type="ECO:0000259" key="20">
    <source>
        <dbReference type="PROSITE" id="PS51002"/>
    </source>
</evidence>
<dbReference type="InterPro" id="IPR048259">
    <property type="entry name" value="Cytochrome_b_N_euk/bac"/>
</dbReference>
<feature type="binding site" evidence="17">
    <location>
        <position position="202"/>
    </location>
    <ligand>
        <name>a ubiquinone</name>
        <dbReference type="ChEBI" id="CHEBI:16389"/>
    </ligand>
</feature>
<dbReference type="InterPro" id="IPR030689">
    <property type="entry name" value="Cytochrome_b"/>
</dbReference>
<keyword evidence="15 19" id="KW-0496">Mitochondrion</keyword>
<evidence type="ECO:0000256" key="12">
    <source>
        <dbReference type="ARBA" id="ARBA00022989"/>
    </source>
</evidence>
<keyword evidence="16 19" id="KW-0472">Membrane</keyword>
<feature type="transmembrane region" description="Helical" evidence="19">
    <location>
        <begin position="30"/>
        <end position="57"/>
    </location>
</feature>
<keyword evidence="14" id="KW-0830">Ubiquinone</keyword>
<dbReference type="PANTHER" id="PTHR19271">
    <property type="entry name" value="CYTOCHROME B"/>
    <property type="match status" value="1"/>
</dbReference>
<dbReference type="InterPro" id="IPR016174">
    <property type="entry name" value="Di-haem_cyt_TM"/>
</dbReference>
<dbReference type="GO" id="GO:0005743">
    <property type="term" value="C:mitochondrial inner membrane"/>
    <property type="evidence" value="ECO:0007669"/>
    <property type="project" value="UniProtKB-SubCell"/>
</dbReference>
<dbReference type="InterPro" id="IPR005797">
    <property type="entry name" value="Cyt_b/b6_N"/>
</dbReference>
<feature type="transmembrane region" description="Helical" evidence="19">
    <location>
        <begin position="292"/>
        <end position="312"/>
    </location>
</feature>
<evidence type="ECO:0000256" key="1">
    <source>
        <dbReference type="ARBA" id="ARBA00002566"/>
    </source>
</evidence>
<comment type="function">
    <text evidence="1 19">Component of the ubiquinol-cytochrome c reductase complex (complex III or cytochrome b-c1 complex) that is part of the mitochondrial respiratory chain. The b-c1 complex mediates electron transfer from ubiquinol to cytochrome c. Contributes to the generation of a proton gradient across the mitochondrial membrane that is then used for ATP synthesis.</text>
</comment>
<evidence type="ECO:0000256" key="6">
    <source>
        <dbReference type="ARBA" id="ARBA00022617"/>
    </source>
</evidence>
<organism evidence="22">
    <name type="scientific">Anaulaciulus koreanus</name>
    <dbReference type="NCBI Taxonomy" id="1977246"/>
    <lineage>
        <taxon>Eukaryota</taxon>
        <taxon>Metazoa</taxon>
        <taxon>Ecdysozoa</taxon>
        <taxon>Arthropoda</taxon>
        <taxon>Myriapoda</taxon>
        <taxon>Diplopoda</taxon>
        <taxon>Helminthomorpha</taxon>
        <taxon>Julida</taxon>
        <taxon>Julidae</taxon>
        <taxon>Anaulaciulus</taxon>
    </lineage>
</organism>
<evidence type="ECO:0000256" key="4">
    <source>
        <dbReference type="ARBA" id="ARBA00013531"/>
    </source>
</evidence>
<accession>A0A1W5SX17</accession>
<feature type="transmembrane region" description="Helical" evidence="19">
    <location>
        <begin position="231"/>
        <end position="251"/>
    </location>
</feature>
<dbReference type="PIRSF" id="PIRSF038885">
    <property type="entry name" value="COB"/>
    <property type="match status" value="1"/>
</dbReference>
<dbReference type="GO" id="GO:0006122">
    <property type="term" value="P:mitochondrial electron transport, ubiquinol to cytochrome c"/>
    <property type="evidence" value="ECO:0007669"/>
    <property type="project" value="TreeGrafter"/>
</dbReference>
<comment type="subcellular location">
    <subcellularLocation>
        <location evidence="2">Mitochondrion inner membrane</location>
        <topology evidence="2">Multi-pass membrane protein</topology>
    </subcellularLocation>
</comment>
<dbReference type="CDD" id="cd00284">
    <property type="entry name" value="Cytochrome_b_N"/>
    <property type="match status" value="1"/>
</dbReference>
<keyword evidence="9 18" id="KW-0479">Metal-binding</keyword>
<dbReference type="CDD" id="cd00290">
    <property type="entry name" value="cytochrome_b_C"/>
    <property type="match status" value="1"/>
</dbReference>
<dbReference type="AlphaFoldDB" id="A0A1W5SX17"/>
<feature type="binding site" description="axial binding residue" evidence="18">
    <location>
        <position position="197"/>
    </location>
    <ligand>
        <name>heme b</name>
        <dbReference type="ChEBI" id="CHEBI:60344"/>
        <label>b566</label>
    </ligand>
    <ligandPart>
        <name>Fe</name>
        <dbReference type="ChEBI" id="CHEBI:18248"/>
    </ligandPart>
</feature>
<evidence type="ECO:0000256" key="3">
    <source>
        <dbReference type="ARBA" id="ARBA00011649"/>
    </source>
</evidence>
<feature type="transmembrane region" description="Helical" evidence="19">
    <location>
        <begin position="141"/>
        <end position="167"/>
    </location>
</feature>
<dbReference type="InterPro" id="IPR005798">
    <property type="entry name" value="Cyt_b/b6_C"/>
</dbReference>
<evidence type="ECO:0000313" key="22">
    <source>
        <dbReference type="EMBL" id="ARF02896.1"/>
    </source>
</evidence>
<evidence type="ECO:0000256" key="9">
    <source>
        <dbReference type="ARBA" id="ARBA00022723"/>
    </source>
</evidence>
<dbReference type="InterPro" id="IPR048260">
    <property type="entry name" value="Cytochrome_b_C_euk/bac"/>
</dbReference>
<comment type="cofactor">
    <cofactor evidence="19">
        <name>heme b</name>
        <dbReference type="ChEBI" id="CHEBI:60344"/>
    </cofactor>
    <text evidence="19">Binds 2 heme groups non-covalently.</text>
</comment>
<dbReference type="GO" id="GO:0046872">
    <property type="term" value="F:metal ion binding"/>
    <property type="evidence" value="ECO:0007669"/>
    <property type="project" value="UniProtKB-UniRule"/>
</dbReference>
<name>A0A1W5SX17_9MYRI</name>
<feature type="transmembrane region" description="Helical" evidence="19">
    <location>
        <begin position="78"/>
        <end position="99"/>
    </location>
</feature>
<comment type="similarity">
    <text evidence="19">Belongs to the cytochrome b family.</text>
</comment>
<dbReference type="Pfam" id="PF00033">
    <property type="entry name" value="Cytochrome_B"/>
    <property type="match status" value="1"/>
</dbReference>
<dbReference type="PANTHER" id="PTHR19271:SF16">
    <property type="entry name" value="CYTOCHROME B"/>
    <property type="match status" value="1"/>
</dbReference>
<dbReference type="InterPro" id="IPR036150">
    <property type="entry name" value="Cyt_b/b6_C_sf"/>
</dbReference>
<dbReference type="GO" id="GO:0016491">
    <property type="term" value="F:oxidoreductase activity"/>
    <property type="evidence" value="ECO:0007669"/>
    <property type="project" value="UniProtKB-UniRule"/>
</dbReference>